<dbReference type="AlphaFoldDB" id="A0A239HM87"/>
<dbReference type="RefSeq" id="WP_142988277.1">
    <property type="nucleotide sequence ID" value="NZ_FZOU01000002.1"/>
</dbReference>
<feature type="chain" id="PRO_5012918466" description="LTXXQ motif family protein" evidence="2">
    <location>
        <begin position="27"/>
        <end position="150"/>
    </location>
</feature>
<evidence type="ECO:0008006" key="5">
    <source>
        <dbReference type="Google" id="ProtNLM"/>
    </source>
</evidence>
<evidence type="ECO:0000313" key="4">
    <source>
        <dbReference type="Proteomes" id="UP000198356"/>
    </source>
</evidence>
<evidence type="ECO:0000313" key="3">
    <source>
        <dbReference type="EMBL" id="SNS82506.1"/>
    </source>
</evidence>
<proteinExistence type="predicted"/>
<dbReference type="EMBL" id="FZOU01000002">
    <property type="protein sequence ID" value="SNS82506.1"/>
    <property type="molecule type" value="Genomic_DNA"/>
</dbReference>
<feature type="region of interest" description="Disordered" evidence="1">
    <location>
        <begin position="84"/>
        <end position="107"/>
    </location>
</feature>
<reference evidence="3 4" key="1">
    <citation type="submission" date="2017-06" db="EMBL/GenBank/DDBJ databases">
        <authorList>
            <person name="Kim H.J."/>
            <person name="Triplett B.A."/>
        </authorList>
    </citation>
    <scope>NUCLEOTIDE SEQUENCE [LARGE SCALE GENOMIC DNA]</scope>
    <source>
        <strain evidence="3 4">DSM 18704</strain>
    </source>
</reference>
<name>A0A239HM87_9BACT</name>
<keyword evidence="2" id="KW-0732">Signal</keyword>
<dbReference type="Proteomes" id="UP000198356">
    <property type="component" value="Unassembled WGS sequence"/>
</dbReference>
<accession>A0A239HM87</accession>
<protein>
    <recommendedName>
        <fullName evidence="5">LTXXQ motif family protein</fullName>
    </recommendedName>
</protein>
<feature type="signal peptide" evidence="2">
    <location>
        <begin position="1"/>
        <end position="26"/>
    </location>
</feature>
<keyword evidence="4" id="KW-1185">Reference proteome</keyword>
<dbReference type="OrthoDB" id="120167at2"/>
<feature type="region of interest" description="Disordered" evidence="1">
    <location>
        <begin position="26"/>
        <end position="51"/>
    </location>
</feature>
<evidence type="ECO:0000256" key="2">
    <source>
        <dbReference type="SAM" id="SignalP"/>
    </source>
</evidence>
<gene>
    <name evidence="3" type="ORF">SAMN05421770_102463</name>
</gene>
<organism evidence="3 4">
    <name type="scientific">Granulicella rosea</name>
    <dbReference type="NCBI Taxonomy" id="474952"/>
    <lineage>
        <taxon>Bacteria</taxon>
        <taxon>Pseudomonadati</taxon>
        <taxon>Acidobacteriota</taxon>
        <taxon>Terriglobia</taxon>
        <taxon>Terriglobales</taxon>
        <taxon>Acidobacteriaceae</taxon>
        <taxon>Granulicella</taxon>
    </lineage>
</organism>
<evidence type="ECO:0000256" key="1">
    <source>
        <dbReference type="SAM" id="MobiDB-lite"/>
    </source>
</evidence>
<sequence>MKNQPILALCAATFLLALCPGVTLHAQQQPDAPPPAAAPASDSVPAGGMRMNPEKMAMFLQTKLSLTDAQKGQIMPILMDRQQKMKDLQADSSGRPMQRGRKMKGIMEDSDKKIDAILTPDQQKQYAALEAQMREQMKERRAERQQGQAQ</sequence>